<accession>A0ABV4HU27</accession>
<sequence length="549" mass="59411" precursor="true">MRTFLFAAALCLAVAGSHAAAQDSRLPDIGSSAGTVLSPSQQSEYGQMLLAQLRHYDMVLEDPLVDQWLRATGNRLAASSDQPRQSFTFFMMKDRSINAFATLGGYVGLNVGLVLTAETEDEVAAVLSHEIAHVTQNHVLRGAERAQRDSIPILLAMLGAIAVASSSDSSSSGNAAMAAIASAQGLAIQRQIDYTRSNESEADRLGMRTLARSGFDVDGMADMFERMQAASRTNQGGERERAPDYLRTHPVTTTRISEARQRAEQLRGSGSSVLATTSTPEATRTERIAVPGGAAVAQVPSGTFNPLLPGSLRVSAAGLGYGDSTEFGWARERMRVLSANTIGAAIREYERMRRAGDFDDAKRYGLALARLRAGEGAAAANQFAALLQDYPGDIWLTLGLAEAEARSGRNAEADARFEALLQRMPEHRAVALTYAGVLAERNTPEAGRRAQELLRPLLRSAADDPLFQRTFARISEIAGDPVRAGEAYAEAAFLSGRAEQALVQLNTLKKRDDLDYYARARIDARIAAITPTVLELRRQGIRDEDLRRR</sequence>
<keyword evidence="3 8" id="KW-0732">Signal</keyword>
<evidence type="ECO:0000256" key="7">
    <source>
        <dbReference type="ARBA" id="ARBA00023049"/>
    </source>
</evidence>
<evidence type="ECO:0000256" key="5">
    <source>
        <dbReference type="ARBA" id="ARBA00022801"/>
    </source>
</evidence>
<evidence type="ECO:0000313" key="11">
    <source>
        <dbReference type="Proteomes" id="UP001566331"/>
    </source>
</evidence>
<keyword evidence="6 8" id="KW-0862">Zinc</keyword>
<dbReference type="InterPro" id="IPR030873">
    <property type="entry name" value="Protease_BepA"/>
</dbReference>
<dbReference type="InterPro" id="IPR051156">
    <property type="entry name" value="Mito/Outer_Membr_Metalloprot"/>
</dbReference>
<keyword evidence="5 8" id="KW-0378">Hydrolase</keyword>
<comment type="function">
    <text evidence="8">Functions as both a chaperone and a metalloprotease. Maintains the integrity of the outer membrane by promoting either the assembly or the elimination of outer membrane proteins, depending on their folding state.</text>
</comment>
<organism evidence="10 11">
    <name type="scientific">Luteimonas salinilitoris</name>
    <dbReference type="NCBI Taxonomy" id="3237697"/>
    <lineage>
        <taxon>Bacteria</taxon>
        <taxon>Pseudomonadati</taxon>
        <taxon>Pseudomonadota</taxon>
        <taxon>Gammaproteobacteria</taxon>
        <taxon>Lysobacterales</taxon>
        <taxon>Lysobacteraceae</taxon>
        <taxon>Luteimonas</taxon>
    </lineage>
</organism>
<dbReference type="Pfam" id="PF01435">
    <property type="entry name" value="Peptidase_M48"/>
    <property type="match status" value="1"/>
</dbReference>
<dbReference type="SUPFAM" id="SSF48452">
    <property type="entry name" value="TPR-like"/>
    <property type="match status" value="1"/>
</dbReference>
<dbReference type="EC" id="3.4.-.-" evidence="8"/>
<feature type="chain" id="PRO_5044937693" description="Putative beta-barrel assembly-enhancing protease" evidence="8">
    <location>
        <begin position="20"/>
        <end position="549"/>
    </location>
</feature>
<dbReference type="HAMAP" id="MF_00997">
    <property type="entry name" value="Protease_BepA"/>
    <property type="match status" value="1"/>
</dbReference>
<evidence type="ECO:0000256" key="4">
    <source>
        <dbReference type="ARBA" id="ARBA00022764"/>
    </source>
</evidence>
<evidence type="ECO:0000256" key="6">
    <source>
        <dbReference type="ARBA" id="ARBA00022833"/>
    </source>
</evidence>
<dbReference type="Gene3D" id="1.25.40.10">
    <property type="entry name" value="Tetratricopeptide repeat domain"/>
    <property type="match status" value="1"/>
</dbReference>
<dbReference type="RefSeq" id="WP_370562448.1">
    <property type="nucleotide sequence ID" value="NZ_JBFWIB010000001.1"/>
</dbReference>
<dbReference type="Proteomes" id="UP001566331">
    <property type="component" value="Unassembled WGS sequence"/>
</dbReference>
<dbReference type="Gene3D" id="3.30.2010.10">
    <property type="entry name" value="Metalloproteases ('zincins'), catalytic domain"/>
    <property type="match status" value="1"/>
</dbReference>
<dbReference type="PANTHER" id="PTHR22726:SF1">
    <property type="entry name" value="METALLOENDOPEPTIDASE OMA1, MITOCHONDRIAL"/>
    <property type="match status" value="1"/>
</dbReference>
<evidence type="ECO:0000256" key="8">
    <source>
        <dbReference type="HAMAP-Rule" id="MF_00997"/>
    </source>
</evidence>
<reference evidence="10 11" key="1">
    <citation type="submission" date="2024-07" db="EMBL/GenBank/DDBJ databases">
        <title>Luteimonas salilacus sp. nov., isolated from the shore soil of Salt Lake in Tibet of China.</title>
        <authorList>
            <person name="Zhang X."/>
            <person name="Li A."/>
        </authorList>
    </citation>
    <scope>NUCLEOTIDE SEQUENCE [LARGE SCALE GENOMIC DNA]</scope>
    <source>
        <strain evidence="10 11">B3-2-R+30</strain>
    </source>
</reference>
<dbReference type="EMBL" id="JBFWIC010000011">
    <property type="protein sequence ID" value="MEZ0474875.1"/>
    <property type="molecule type" value="Genomic_DNA"/>
</dbReference>
<comment type="similarity">
    <text evidence="8">Belongs to the peptidase M48 family. BepA subfamily.</text>
</comment>
<dbReference type="PANTHER" id="PTHR22726">
    <property type="entry name" value="METALLOENDOPEPTIDASE OMA1"/>
    <property type="match status" value="1"/>
</dbReference>
<evidence type="ECO:0000256" key="1">
    <source>
        <dbReference type="ARBA" id="ARBA00022670"/>
    </source>
</evidence>
<evidence type="ECO:0000256" key="3">
    <source>
        <dbReference type="ARBA" id="ARBA00022729"/>
    </source>
</evidence>
<feature type="active site" evidence="8">
    <location>
        <position position="130"/>
    </location>
</feature>
<keyword evidence="7 8" id="KW-0482">Metalloprotease</keyword>
<gene>
    <name evidence="10" type="ORF">AB6713_09650</name>
</gene>
<keyword evidence="4 8" id="KW-0574">Periplasm</keyword>
<dbReference type="GO" id="GO:0008237">
    <property type="term" value="F:metallopeptidase activity"/>
    <property type="evidence" value="ECO:0007669"/>
    <property type="project" value="UniProtKB-KW"/>
</dbReference>
<evidence type="ECO:0000313" key="10">
    <source>
        <dbReference type="EMBL" id="MEZ0474875.1"/>
    </source>
</evidence>
<proteinExistence type="inferred from homology"/>
<feature type="active site" description="Proton donor" evidence="8">
    <location>
        <position position="203"/>
    </location>
</feature>
<name>A0ABV4HU27_9GAMM</name>
<evidence type="ECO:0000259" key="9">
    <source>
        <dbReference type="Pfam" id="PF01435"/>
    </source>
</evidence>
<keyword evidence="1 8" id="KW-0645">Protease</keyword>
<dbReference type="InterPro" id="IPR011990">
    <property type="entry name" value="TPR-like_helical_dom_sf"/>
</dbReference>
<feature type="domain" description="Peptidase M48" evidence="9">
    <location>
        <begin position="64"/>
        <end position="262"/>
    </location>
</feature>
<feature type="binding site" evidence="8">
    <location>
        <position position="133"/>
    </location>
    <ligand>
        <name>Zn(2+)</name>
        <dbReference type="ChEBI" id="CHEBI:29105"/>
        <note>catalytic</note>
    </ligand>
</feature>
<feature type="binding site" evidence="8">
    <location>
        <position position="199"/>
    </location>
    <ligand>
        <name>Zn(2+)</name>
        <dbReference type="ChEBI" id="CHEBI:29105"/>
        <note>catalytic</note>
    </ligand>
</feature>
<keyword evidence="11" id="KW-1185">Reference proteome</keyword>
<comment type="caution">
    <text evidence="10">The sequence shown here is derived from an EMBL/GenBank/DDBJ whole genome shotgun (WGS) entry which is preliminary data.</text>
</comment>
<comment type="subcellular location">
    <subcellularLocation>
        <location evidence="8">Periplasm</location>
    </subcellularLocation>
</comment>
<feature type="signal peptide" evidence="8">
    <location>
        <begin position="1"/>
        <end position="19"/>
    </location>
</feature>
<dbReference type="InterPro" id="IPR001915">
    <property type="entry name" value="Peptidase_M48"/>
</dbReference>
<feature type="binding site" evidence="8">
    <location>
        <position position="129"/>
    </location>
    <ligand>
        <name>Zn(2+)</name>
        <dbReference type="ChEBI" id="CHEBI:29105"/>
        <note>catalytic</note>
    </ligand>
</feature>
<evidence type="ECO:0000256" key="2">
    <source>
        <dbReference type="ARBA" id="ARBA00022723"/>
    </source>
</evidence>
<comment type="cofactor">
    <cofactor evidence="8">
        <name>Zn(2+)</name>
        <dbReference type="ChEBI" id="CHEBI:29105"/>
    </cofactor>
    <text evidence="8">Binds 1 zinc ion per subunit.</text>
</comment>
<keyword evidence="2 8" id="KW-0479">Metal-binding</keyword>
<protein>
    <recommendedName>
        <fullName evidence="8">Putative beta-barrel assembly-enhancing protease</fullName>
        <ecNumber evidence="8">3.4.-.-</ecNumber>
    </recommendedName>
</protein>